<dbReference type="FunFam" id="1.25.40.10:FF:003270">
    <property type="entry name" value="Uncharacterized protein"/>
    <property type="match status" value="1"/>
</dbReference>
<evidence type="ECO:0000313" key="2">
    <source>
        <dbReference type="EMBL" id="OAJ45264.1"/>
    </source>
</evidence>
<evidence type="ECO:0000313" key="3">
    <source>
        <dbReference type="Proteomes" id="UP000077115"/>
    </source>
</evidence>
<dbReference type="InterPro" id="IPR051114">
    <property type="entry name" value="Mito_RNA_Proc_CCM1"/>
</dbReference>
<dbReference type="PANTHER" id="PTHR47934:SF6">
    <property type="entry name" value="MITOCHONDRIAL GROUP I INTRON SPLICING FACTOR CCM1-RELATED"/>
    <property type="match status" value="1"/>
</dbReference>
<gene>
    <name evidence="2" type="ORF">BDEG_28416</name>
</gene>
<dbReference type="GO" id="GO:0005739">
    <property type="term" value="C:mitochondrion"/>
    <property type="evidence" value="ECO:0007669"/>
    <property type="project" value="TreeGrafter"/>
</dbReference>
<reference evidence="2 3" key="2">
    <citation type="submission" date="2016-05" db="EMBL/GenBank/DDBJ databases">
        <title>Lineage-specific infection strategies underlie the spectrum of fungal disease in amphibians.</title>
        <authorList>
            <person name="Cuomo C.A."/>
            <person name="Farrer R.A."/>
            <person name="James T."/>
            <person name="Longcore J."/>
            <person name="Birren B."/>
        </authorList>
    </citation>
    <scope>NUCLEOTIDE SEQUENCE [LARGE SCALE GENOMIC DNA]</scope>
    <source>
        <strain evidence="2 3">JEL423</strain>
    </source>
</reference>
<dbReference type="PANTHER" id="PTHR47934">
    <property type="entry name" value="PENTATRICOPEPTIDE REPEAT-CONTAINING PROTEIN PET309, MITOCHONDRIAL"/>
    <property type="match status" value="1"/>
</dbReference>
<name>A0A177WZZ7_BATDL</name>
<accession>A0A177WZZ7</accession>
<dbReference type="STRING" id="403673.A0A177WZZ7"/>
<dbReference type="eggNOG" id="KOG4197">
    <property type="taxonomic scope" value="Eukaryota"/>
</dbReference>
<evidence type="ECO:0008006" key="4">
    <source>
        <dbReference type="Google" id="ProtNLM"/>
    </source>
</evidence>
<sequence length="961" mass="110152">MHQLKRNNTLKNMAIGTAITTKKLVHITVPHRCPQKTIIKQTLILNHHFSVQPSSLLSCSNHVLQPRYDLDGPVFLYNTVMDKVSCSGSIASIGLTRQSEFSALIKPSKHLGLVVSRLTMKGFFWSRHTASCHTFKGNLELCCFNHVKFSRIHCHSKSCGNRLEWHDASRLKPDIFKNKSSPSVSMSRRSYYIPPDDFSKEFGPDSSADLNVSESHELKNLQHIISTYEHIYTTLSAKKRQSAALQVASAYDKAYITSNDKSLNLDWKEYKCLLQIVPLARSPRLNHHNLTRVLVQDLIHSNVVFTLDRFNFSLRALHDHPSGVFLYKLLIKRLHVDDANGIWKDDIYWHLLKIHVFCDGPSFAEDWIRQLMSISDQNTLEKLDSSIIPKKPLKWNKSLYHCLALGYARQGDVERASVLISDMAQGGYPYISCVEHSIRALCRIEKVDEAFTLYQQYRYSDHQPSIKLFENMIWGILVVQFRAAFHGKRYSRIDIPLDERHLVPKFDPNTTIDIANRIMVDLSKAGYIPSVLTVGLYLTHFMIYGKYNQAIDLYDAMTRQDMKWDIISLTVMLKVFFSCKNTDRATEIISLYDQCGFDRDVVFYGTLMDGYHIIGDTNKSLEYYREFLGTSCTPNQNIYHIALSIYGTRLDMQSAERIWSEMEQHAIPYTEMSYSIMIHGYGLCGDLYQANAVFNSMMSANVVMTEASYNTLMNAHINNREYNEAEKIYERMINSDIQPDIYSFNILLKSHLIQLKVAHTNVVLRDMQKSGVDPTSHTYITLIQLYTSTGHMDEALRVHQVLKDLPIYNEQGSDVPLIARSAFLNQYSLINNWEAFEGQIELVKKEGIAFTSLLHESIVMGYYRRGGLDDALVWYREALDSGCELKTRFFNRVIHFCIDSGHATNAIQVANDMLQRGVKPDIFTYTWLLRAGIVLSDTGIASIPAASKSVKPLDDQKMIFF</sequence>
<dbReference type="GO" id="GO:0006396">
    <property type="term" value="P:RNA processing"/>
    <property type="evidence" value="ECO:0007669"/>
    <property type="project" value="TreeGrafter"/>
</dbReference>
<feature type="repeat" description="PPR" evidence="1">
    <location>
        <begin position="670"/>
        <end position="704"/>
    </location>
</feature>
<dbReference type="PROSITE" id="PS51375">
    <property type="entry name" value="PPR"/>
    <property type="match status" value="3"/>
</dbReference>
<dbReference type="OrthoDB" id="185373at2759"/>
<evidence type="ECO:0000256" key="1">
    <source>
        <dbReference type="PROSITE-ProRule" id="PRU00708"/>
    </source>
</evidence>
<feature type="repeat" description="PPR" evidence="1">
    <location>
        <begin position="705"/>
        <end position="739"/>
    </location>
</feature>
<dbReference type="GO" id="GO:0007005">
    <property type="term" value="P:mitochondrion organization"/>
    <property type="evidence" value="ECO:0007669"/>
    <property type="project" value="TreeGrafter"/>
</dbReference>
<dbReference type="AlphaFoldDB" id="A0A177WZZ7"/>
<dbReference type="VEuPathDB" id="FungiDB:BDEG_28416"/>
<dbReference type="Pfam" id="PF13812">
    <property type="entry name" value="PPR_3"/>
    <property type="match status" value="1"/>
</dbReference>
<protein>
    <recommendedName>
        <fullName evidence="4">Pentacotripeptide-repeat region of PRORP domain-containing protein</fullName>
    </recommendedName>
</protein>
<organism evidence="2 3">
    <name type="scientific">Batrachochytrium dendrobatidis (strain JEL423)</name>
    <dbReference type="NCBI Taxonomy" id="403673"/>
    <lineage>
        <taxon>Eukaryota</taxon>
        <taxon>Fungi</taxon>
        <taxon>Fungi incertae sedis</taxon>
        <taxon>Chytridiomycota</taxon>
        <taxon>Chytridiomycota incertae sedis</taxon>
        <taxon>Chytridiomycetes</taxon>
        <taxon>Rhizophydiales</taxon>
        <taxon>Rhizophydiales incertae sedis</taxon>
        <taxon>Batrachochytrium</taxon>
    </lineage>
</organism>
<proteinExistence type="predicted"/>
<dbReference type="EMBL" id="DS022315">
    <property type="protein sequence ID" value="OAJ45264.1"/>
    <property type="molecule type" value="Genomic_DNA"/>
</dbReference>
<dbReference type="SUPFAM" id="SSF48452">
    <property type="entry name" value="TPR-like"/>
    <property type="match status" value="2"/>
</dbReference>
<dbReference type="Pfam" id="PF13041">
    <property type="entry name" value="PPR_2"/>
    <property type="match status" value="2"/>
</dbReference>
<dbReference type="Proteomes" id="UP000077115">
    <property type="component" value="Unassembled WGS sequence"/>
</dbReference>
<dbReference type="GO" id="GO:0003729">
    <property type="term" value="F:mRNA binding"/>
    <property type="evidence" value="ECO:0007669"/>
    <property type="project" value="TreeGrafter"/>
</dbReference>
<dbReference type="InterPro" id="IPR011990">
    <property type="entry name" value="TPR-like_helical_dom_sf"/>
</dbReference>
<reference evidence="2 3" key="1">
    <citation type="submission" date="2006-10" db="EMBL/GenBank/DDBJ databases">
        <title>The Genome Sequence of Batrachochytrium dendrobatidis JEL423.</title>
        <authorList>
            <consortium name="The Broad Institute Genome Sequencing Platform"/>
            <person name="Birren B."/>
            <person name="Lander E."/>
            <person name="Galagan J."/>
            <person name="Cuomo C."/>
            <person name="Devon K."/>
            <person name="Jaffe D."/>
            <person name="Butler J."/>
            <person name="Alvarez P."/>
            <person name="Gnerre S."/>
            <person name="Grabherr M."/>
            <person name="Kleber M."/>
            <person name="Mauceli E."/>
            <person name="Brockman W."/>
            <person name="Young S."/>
            <person name="LaButti K."/>
            <person name="Sykes S."/>
            <person name="DeCaprio D."/>
            <person name="Crawford M."/>
            <person name="Koehrsen M."/>
            <person name="Engels R."/>
            <person name="Montgomery P."/>
            <person name="Pearson M."/>
            <person name="Howarth C."/>
            <person name="Larson L."/>
            <person name="White J."/>
            <person name="O'Leary S."/>
            <person name="Kodira C."/>
            <person name="Zeng Q."/>
            <person name="Yandava C."/>
            <person name="Alvarado L."/>
            <person name="Longcore J."/>
            <person name="James T."/>
        </authorList>
    </citation>
    <scope>NUCLEOTIDE SEQUENCE [LARGE SCALE GENOMIC DNA]</scope>
    <source>
        <strain evidence="2 3">JEL423</strain>
    </source>
</reference>
<dbReference type="Pfam" id="PF01535">
    <property type="entry name" value="PPR"/>
    <property type="match status" value="1"/>
</dbReference>
<dbReference type="InterPro" id="IPR002885">
    <property type="entry name" value="PPR_rpt"/>
</dbReference>
<dbReference type="Gene3D" id="1.25.40.10">
    <property type="entry name" value="Tetratricopeptide repeat domain"/>
    <property type="match status" value="4"/>
</dbReference>
<dbReference type="NCBIfam" id="TIGR00756">
    <property type="entry name" value="PPR"/>
    <property type="match status" value="2"/>
</dbReference>
<feature type="repeat" description="PPR" evidence="1">
    <location>
        <begin position="886"/>
        <end position="920"/>
    </location>
</feature>